<gene>
    <name evidence="1" type="ORF">DUNSADRAFT_10713</name>
</gene>
<organism evidence="1 2">
    <name type="scientific">Dunaliella salina</name>
    <name type="common">Green alga</name>
    <name type="synonym">Protococcus salinus</name>
    <dbReference type="NCBI Taxonomy" id="3046"/>
    <lineage>
        <taxon>Eukaryota</taxon>
        <taxon>Viridiplantae</taxon>
        <taxon>Chlorophyta</taxon>
        <taxon>core chlorophytes</taxon>
        <taxon>Chlorophyceae</taxon>
        <taxon>CS clade</taxon>
        <taxon>Chlamydomonadales</taxon>
        <taxon>Dunaliellaceae</taxon>
        <taxon>Dunaliella</taxon>
    </lineage>
</organism>
<reference evidence="1" key="1">
    <citation type="submission" date="2017-08" db="EMBL/GenBank/DDBJ databases">
        <authorList>
            <person name="Polle J.E."/>
            <person name="Barry K."/>
            <person name="Cushman J."/>
            <person name="Schmutz J."/>
            <person name="Tran D."/>
            <person name="Hathwaick L.T."/>
            <person name="Yim W.C."/>
            <person name="Jenkins J."/>
            <person name="Mckie-Krisberg Z.M."/>
            <person name="Prochnik S."/>
            <person name="Lindquist E."/>
            <person name="Dockter R.B."/>
            <person name="Adam C."/>
            <person name="Molina H."/>
            <person name="Bunkerborg J."/>
            <person name="Jin E."/>
            <person name="Buchheim M."/>
            <person name="Magnuson J."/>
        </authorList>
    </citation>
    <scope>NUCLEOTIDE SEQUENCE</scope>
    <source>
        <strain evidence="1">CCAP 19/18</strain>
    </source>
</reference>
<keyword evidence="2" id="KW-1185">Reference proteome</keyword>
<name>A0ABQ7GET2_DUNSA</name>
<dbReference type="EMBL" id="MU069831">
    <property type="protein sequence ID" value="KAF5833094.1"/>
    <property type="molecule type" value="Genomic_DNA"/>
</dbReference>
<protein>
    <recommendedName>
        <fullName evidence="3">Encoded protein</fullName>
    </recommendedName>
</protein>
<evidence type="ECO:0008006" key="3">
    <source>
        <dbReference type="Google" id="ProtNLM"/>
    </source>
</evidence>
<dbReference type="Proteomes" id="UP000815325">
    <property type="component" value="Unassembled WGS sequence"/>
</dbReference>
<proteinExistence type="predicted"/>
<evidence type="ECO:0000313" key="2">
    <source>
        <dbReference type="Proteomes" id="UP000815325"/>
    </source>
</evidence>
<evidence type="ECO:0000313" key="1">
    <source>
        <dbReference type="EMBL" id="KAF5833094.1"/>
    </source>
</evidence>
<comment type="caution">
    <text evidence="1">The sequence shown here is derived from an EMBL/GenBank/DDBJ whole genome shotgun (WGS) entry which is preliminary data.</text>
</comment>
<accession>A0ABQ7GET2</accession>
<sequence length="203" mass="23083">MSLDGMKDVLSGTDINNTTPNEIRIVSRLYPPQPQPQNPSLTHHIWTCFSHALEQRTHGRQGMQTCVTAGTCPGHILRFNTAPTPQQLWQQLCIGAQWMPDKGGLSRPVCWATTARCWAITRARPTFLSDFCMLEGRSHLQPYLTASLKKPGRAWQVLASWRRCLICNKHAWEHQQLSSQQEKPGETWQVLASWRPGFNCNHS</sequence>